<evidence type="ECO:0008006" key="4">
    <source>
        <dbReference type="Google" id="ProtNLM"/>
    </source>
</evidence>
<feature type="signal peptide" evidence="1">
    <location>
        <begin position="1"/>
        <end position="24"/>
    </location>
</feature>
<dbReference type="Proteomes" id="UP000311919">
    <property type="component" value="Unassembled WGS sequence"/>
</dbReference>
<sequence length="79" mass="8997">MNPTSSSLLLVMLLSSICLSDVFGISIIKPTNPSEVLKAVWETFNIIANYFLKLSEQLYPRPKQMPKTRLRTMEFSDSD</sequence>
<keyword evidence="3" id="KW-1185">Reference proteome</keyword>
<evidence type="ECO:0000313" key="3">
    <source>
        <dbReference type="Proteomes" id="UP000311919"/>
    </source>
</evidence>
<accession>A0A4Z2CMN4</accession>
<proteinExistence type="predicted"/>
<reference evidence="2 3" key="1">
    <citation type="submission" date="2019-03" db="EMBL/GenBank/DDBJ databases">
        <title>An improved genome assembly of the fluke Schistosoma japonicum.</title>
        <authorList>
            <person name="Hu W."/>
            <person name="Luo F."/>
            <person name="Yin M."/>
            <person name="Mo X."/>
            <person name="Sun C."/>
            <person name="Wu Q."/>
            <person name="Zhu B."/>
            <person name="Xiang M."/>
            <person name="Wang J."/>
            <person name="Wang Y."/>
            <person name="Zhang T."/>
            <person name="Xu B."/>
            <person name="Zheng H."/>
            <person name="Feng Z."/>
        </authorList>
    </citation>
    <scope>NUCLEOTIDE SEQUENCE [LARGE SCALE GENOMIC DNA]</scope>
    <source>
        <strain evidence="2">HuSjv2</strain>
        <tissue evidence="2">Worms</tissue>
    </source>
</reference>
<evidence type="ECO:0000313" key="2">
    <source>
        <dbReference type="EMBL" id="TNN05471.1"/>
    </source>
</evidence>
<feature type="chain" id="PRO_5021452102" description="Egg protein" evidence="1">
    <location>
        <begin position="25"/>
        <end position="79"/>
    </location>
</feature>
<protein>
    <recommendedName>
        <fullName evidence="4">Egg protein</fullName>
    </recommendedName>
</protein>
<keyword evidence="1" id="KW-0732">Signal</keyword>
<organism evidence="2 3">
    <name type="scientific">Schistosoma japonicum</name>
    <name type="common">Blood fluke</name>
    <dbReference type="NCBI Taxonomy" id="6182"/>
    <lineage>
        <taxon>Eukaryota</taxon>
        <taxon>Metazoa</taxon>
        <taxon>Spiralia</taxon>
        <taxon>Lophotrochozoa</taxon>
        <taxon>Platyhelminthes</taxon>
        <taxon>Trematoda</taxon>
        <taxon>Digenea</taxon>
        <taxon>Strigeidida</taxon>
        <taxon>Schistosomatoidea</taxon>
        <taxon>Schistosomatidae</taxon>
        <taxon>Schistosoma</taxon>
    </lineage>
</organism>
<dbReference type="AlphaFoldDB" id="A0A4Z2CMN4"/>
<evidence type="ECO:0000256" key="1">
    <source>
        <dbReference type="SAM" id="SignalP"/>
    </source>
</evidence>
<comment type="caution">
    <text evidence="2">The sequence shown here is derived from an EMBL/GenBank/DDBJ whole genome shotgun (WGS) entry which is preliminary data.</text>
</comment>
<gene>
    <name evidence="2" type="ORF">EWB00_009239</name>
</gene>
<name>A0A4Z2CMN4_SCHJA</name>
<dbReference type="EMBL" id="SKCS01000527">
    <property type="protein sequence ID" value="TNN05471.1"/>
    <property type="molecule type" value="Genomic_DNA"/>
</dbReference>